<dbReference type="EMBL" id="CM002925">
    <property type="protein sequence ID" value="KGN55342.1"/>
    <property type="molecule type" value="Genomic_DNA"/>
</dbReference>
<proteinExistence type="predicted"/>
<dbReference type="Gramene" id="KGN55342">
    <property type="protein sequence ID" value="KGN55342"/>
    <property type="gene ID" value="Csa_4G646160"/>
</dbReference>
<evidence type="ECO:0000313" key="1">
    <source>
        <dbReference type="EMBL" id="KGN55342.1"/>
    </source>
</evidence>
<reference evidence="1 2" key="1">
    <citation type="journal article" date="2009" name="Nat. Genet.">
        <title>The genome of the cucumber, Cucumis sativus L.</title>
        <authorList>
            <person name="Huang S."/>
            <person name="Li R."/>
            <person name="Zhang Z."/>
            <person name="Li L."/>
            <person name="Gu X."/>
            <person name="Fan W."/>
            <person name="Lucas W.J."/>
            <person name="Wang X."/>
            <person name="Xie B."/>
            <person name="Ni P."/>
            <person name="Ren Y."/>
            <person name="Zhu H."/>
            <person name="Li J."/>
            <person name="Lin K."/>
            <person name="Jin W."/>
            <person name="Fei Z."/>
            <person name="Li G."/>
            <person name="Staub J."/>
            <person name="Kilian A."/>
            <person name="van der Vossen E.A."/>
            <person name="Wu Y."/>
            <person name="Guo J."/>
            <person name="He J."/>
            <person name="Jia Z."/>
            <person name="Ren Y."/>
            <person name="Tian G."/>
            <person name="Lu Y."/>
            <person name="Ruan J."/>
            <person name="Qian W."/>
            <person name="Wang M."/>
            <person name="Huang Q."/>
            <person name="Li B."/>
            <person name="Xuan Z."/>
            <person name="Cao J."/>
            <person name="Asan"/>
            <person name="Wu Z."/>
            <person name="Zhang J."/>
            <person name="Cai Q."/>
            <person name="Bai Y."/>
            <person name="Zhao B."/>
            <person name="Han Y."/>
            <person name="Li Y."/>
            <person name="Li X."/>
            <person name="Wang S."/>
            <person name="Shi Q."/>
            <person name="Liu S."/>
            <person name="Cho W.K."/>
            <person name="Kim J.Y."/>
            <person name="Xu Y."/>
            <person name="Heller-Uszynska K."/>
            <person name="Miao H."/>
            <person name="Cheng Z."/>
            <person name="Zhang S."/>
            <person name="Wu J."/>
            <person name="Yang Y."/>
            <person name="Kang H."/>
            <person name="Li M."/>
            <person name="Liang H."/>
            <person name="Ren X."/>
            <person name="Shi Z."/>
            <person name="Wen M."/>
            <person name="Jian M."/>
            <person name="Yang H."/>
            <person name="Zhang G."/>
            <person name="Yang Z."/>
            <person name="Chen R."/>
            <person name="Liu S."/>
            <person name="Li J."/>
            <person name="Ma L."/>
            <person name="Liu H."/>
            <person name="Zhou Y."/>
            <person name="Zhao J."/>
            <person name="Fang X."/>
            <person name="Li G."/>
            <person name="Fang L."/>
            <person name="Li Y."/>
            <person name="Liu D."/>
            <person name="Zheng H."/>
            <person name="Zhang Y."/>
            <person name="Qin N."/>
            <person name="Li Z."/>
            <person name="Yang G."/>
            <person name="Yang S."/>
            <person name="Bolund L."/>
            <person name="Kristiansen K."/>
            <person name="Zheng H."/>
            <person name="Li S."/>
            <person name="Zhang X."/>
            <person name="Yang H."/>
            <person name="Wang J."/>
            <person name="Sun R."/>
            <person name="Zhang B."/>
            <person name="Jiang S."/>
            <person name="Wang J."/>
            <person name="Du Y."/>
            <person name="Li S."/>
        </authorList>
    </citation>
    <scope>NUCLEOTIDE SEQUENCE [LARGE SCALE GENOMIC DNA]</scope>
    <source>
        <strain evidence="2">cv. 9930</strain>
    </source>
</reference>
<reference evidence="1 2" key="2">
    <citation type="journal article" date="2009" name="PLoS ONE">
        <title>An integrated genetic and cytogenetic map of the cucumber genome.</title>
        <authorList>
            <person name="Ren Y."/>
            <person name="Zhang Z."/>
            <person name="Liu J."/>
            <person name="Staub J.E."/>
            <person name="Han Y."/>
            <person name="Cheng Z."/>
            <person name="Li X."/>
            <person name="Lu J."/>
            <person name="Miao H."/>
            <person name="Kang H."/>
            <person name="Xie B."/>
            <person name="Gu X."/>
            <person name="Wang X."/>
            <person name="Du Y."/>
            <person name="Jin W."/>
            <person name="Huang S."/>
        </authorList>
    </citation>
    <scope>NUCLEOTIDE SEQUENCE [LARGE SCALE GENOMIC DNA]</scope>
    <source>
        <strain evidence="2">cv. 9930</strain>
    </source>
</reference>
<sequence length="49" mass="5585">MGKPRGREWGNVMVTNKLKLLSHDYVMREREKWAGVGPIATGSHVVHVR</sequence>
<organism evidence="1 2">
    <name type="scientific">Cucumis sativus</name>
    <name type="common">Cucumber</name>
    <dbReference type="NCBI Taxonomy" id="3659"/>
    <lineage>
        <taxon>Eukaryota</taxon>
        <taxon>Viridiplantae</taxon>
        <taxon>Streptophyta</taxon>
        <taxon>Embryophyta</taxon>
        <taxon>Tracheophyta</taxon>
        <taxon>Spermatophyta</taxon>
        <taxon>Magnoliopsida</taxon>
        <taxon>eudicotyledons</taxon>
        <taxon>Gunneridae</taxon>
        <taxon>Pentapetalae</taxon>
        <taxon>rosids</taxon>
        <taxon>fabids</taxon>
        <taxon>Cucurbitales</taxon>
        <taxon>Cucurbitaceae</taxon>
        <taxon>Benincaseae</taxon>
        <taxon>Cucumis</taxon>
    </lineage>
</organism>
<gene>
    <name evidence="1" type="ORF">Csa_4G646160</name>
</gene>
<dbReference type="Proteomes" id="UP000029981">
    <property type="component" value="Chromosome 4"/>
</dbReference>
<reference evidence="1 2" key="3">
    <citation type="journal article" date="2010" name="BMC Genomics">
        <title>Transcriptome sequencing and comparative analysis of cucumber flowers with different sex types.</title>
        <authorList>
            <person name="Guo S."/>
            <person name="Zheng Y."/>
            <person name="Joung J.G."/>
            <person name="Liu S."/>
            <person name="Zhang Z."/>
            <person name="Crasta O.R."/>
            <person name="Sobral B.W."/>
            <person name="Xu Y."/>
            <person name="Huang S."/>
            <person name="Fei Z."/>
        </authorList>
    </citation>
    <scope>NUCLEOTIDE SEQUENCE [LARGE SCALE GENOMIC DNA]</scope>
    <source>
        <strain evidence="2">cv. 9930</strain>
    </source>
</reference>
<name>A0A0A0L409_CUCSA</name>
<evidence type="ECO:0000313" key="2">
    <source>
        <dbReference type="Proteomes" id="UP000029981"/>
    </source>
</evidence>
<dbReference type="AlphaFoldDB" id="A0A0A0L409"/>
<accession>A0A0A0L409</accession>
<keyword evidence="2" id="KW-1185">Reference proteome</keyword>
<reference evidence="1 2" key="4">
    <citation type="journal article" date="2011" name="BMC Genomics">
        <title>RNA-Seq improves annotation of protein-coding genes in the cucumber genome.</title>
        <authorList>
            <person name="Li Z."/>
            <person name="Zhang Z."/>
            <person name="Yan P."/>
            <person name="Huang S."/>
            <person name="Fei Z."/>
            <person name="Lin K."/>
        </authorList>
    </citation>
    <scope>NUCLEOTIDE SEQUENCE [LARGE SCALE GENOMIC DNA]</scope>
    <source>
        <strain evidence="2">cv. 9930</strain>
    </source>
</reference>
<protein>
    <submittedName>
        <fullName evidence="1">Uncharacterized protein</fullName>
    </submittedName>
</protein>